<dbReference type="InterPro" id="IPR004792">
    <property type="entry name" value="BaiN-like"/>
</dbReference>
<name>A0A251TXN3_HELAN</name>
<reference evidence="3" key="2">
    <citation type="submission" date="2017-02" db="EMBL/GenBank/DDBJ databases">
        <title>Sunflower complete genome.</title>
        <authorList>
            <person name="Langlade N."/>
            <person name="Munos S."/>
        </authorList>
    </citation>
    <scope>NUCLEOTIDE SEQUENCE [LARGE SCALE GENOMIC DNA]</scope>
    <source>
        <tissue evidence="3">Leaves</tissue>
    </source>
</reference>
<gene>
    <name evidence="3" type="ORF">HannXRQ_Chr09g0265421</name>
    <name evidence="2" type="ORF">HanXRQr2_Chr09g0402451</name>
</gene>
<dbReference type="Gramene" id="mRNA:HanXRQr2_Chr09g0402451">
    <property type="protein sequence ID" value="CDS:HanXRQr2_Chr09g0402451.1"/>
    <property type="gene ID" value="HanXRQr2_Chr09g0402451"/>
</dbReference>
<dbReference type="STRING" id="4232.A0A251TXN3"/>
<reference evidence="2" key="3">
    <citation type="submission" date="2020-06" db="EMBL/GenBank/DDBJ databases">
        <title>Helianthus annuus Genome sequencing and assembly Release 2.</title>
        <authorList>
            <person name="Gouzy J."/>
            <person name="Langlade N."/>
            <person name="Munos S."/>
        </authorList>
    </citation>
    <scope>NUCLEOTIDE SEQUENCE</scope>
    <source>
        <tissue evidence="2">Leaves</tissue>
    </source>
</reference>
<dbReference type="Proteomes" id="UP000215914">
    <property type="component" value="Chromosome 9"/>
</dbReference>
<protein>
    <submittedName>
        <fullName evidence="2">3-Dehydro-bile acid delta(4,6)-reductase, FAD/NAD(P)-binding domain superfamily</fullName>
    </submittedName>
    <submittedName>
        <fullName evidence="3">Putative FAD/NAD(P)-binding domain-containing protein</fullName>
    </submittedName>
</protein>
<proteinExistence type="predicted"/>
<reference evidence="2 4" key="1">
    <citation type="journal article" date="2017" name="Nature">
        <title>The sunflower genome provides insights into oil metabolism, flowering and Asterid evolution.</title>
        <authorList>
            <person name="Badouin H."/>
            <person name="Gouzy J."/>
            <person name="Grassa C.J."/>
            <person name="Murat F."/>
            <person name="Staton S.E."/>
            <person name="Cottret L."/>
            <person name="Lelandais-Briere C."/>
            <person name="Owens G.L."/>
            <person name="Carrere S."/>
            <person name="Mayjonade B."/>
            <person name="Legrand L."/>
            <person name="Gill N."/>
            <person name="Kane N.C."/>
            <person name="Bowers J.E."/>
            <person name="Hubner S."/>
            <person name="Bellec A."/>
            <person name="Berard A."/>
            <person name="Berges H."/>
            <person name="Blanchet N."/>
            <person name="Boniface M.C."/>
            <person name="Brunel D."/>
            <person name="Catrice O."/>
            <person name="Chaidir N."/>
            <person name="Claudel C."/>
            <person name="Donnadieu C."/>
            <person name="Faraut T."/>
            <person name="Fievet G."/>
            <person name="Helmstetter N."/>
            <person name="King M."/>
            <person name="Knapp S.J."/>
            <person name="Lai Z."/>
            <person name="Le Paslier M.C."/>
            <person name="Lippi Y."/>
            <person name="Lorenzon L."/>
            <person name="Mandel J.R."/>
            <person name="Marage G."/>
            <person name="Marchand G."/>
            <person name="Marquand E."/>
            <person name="Bret-Mestries E."/>
            <person name="Morien E."/>
            <person name="Nambeesan S."/>
            <person name="Nguyen T."/>
            <person name="Pegot-Espagnet P."/>
            <person name="Pouilly N."/>
            <person name="Raftis F."/>
            <person name="Sallet E."/>
            <person name="Schiex T."/>
            <person name="Thomas J."/>
            <person name="Vandecasteele C."/>
            <person name="Vares D."/>
            <person name="Vear F."/>
            <person name="Vautrin S."/>
            <person name="Crespi M."/>
            <person name="Mangin B."/>
            <person name="Burke J.M."/>
            <person name="Salse J."/>
            <person name="Munos S."/>
            <person name="Vincourt P."/>
            <person name="Rieseberg L.H."/>
            <person name="Langlade N.B."/>
        </authorList>
    </citation>
    <scope>NUCLEOTIDE SEQUENCE [LARGE SCALE GENOMIC DNA]</scope>
    <source>
        <strain evidence="4">cv. SF193</strain>
        <tissue evidence="2">Leaves</tissue>
    </source>
</reference>
<accession>A0A251TXN3</accession>
<evidence type="ECO:0000313" key="3">
    <source>
        <dbReference type="EMBL" id="OTG15895.1"/>
    </source>
</evidence>
<dbReference type="Gene3D" id="3.50.50.60">
    <property type="entry name" value="FAD/NAD(P)-binding domain"/>
    <property type="match status" value="1"/>
</dbReference>
<dbReference type="AlphaFoldDB" id="A0A251TXN3"/>
<evidence type="ECO:0000259" key="1">
    <source>
        <dbReference type="Pfam" id="PF03486"/>
    </source>
</evidence>
<dbReference type="EMBL" id="MNCJ02000324">
    <property type="protein sequence ID" value="KAF5792119.1"/>
    <property type="molecule type" value="Genomic_DNA"/>
</dbReference>
<evidence type="ECO:0000313" key="4">
    <source>
        <dbReference type="Proteomes" id="UP000215914"/>
    </source>
</evidence>
<keyword evidence="4" id="KW-1185">Reference proteome</keyword>
<dbReference type="SUPFAM" id="SSF51905">
    <property type="entry name" value="FAD/NAD(P)-binding domain"/>
    <property type="match status" value="1"/>
</dbReference>
<dbReference type="InParanoid" id="A0A251TXN3"/>
<sequence>MSWFSDHRVELKTEEDGRVFPVSDNPSSIVDCLLNEARQRGVKLQIGKSITSASTSAGGKFTLKIDKRTIDYVEFIEADYLLIASGSNQQGYNLANQFGHSIIKPVPSVFTFKIDDKPLSDYLELHSRKSRRV</sequence>
<dbReference type="PANTHER" id="PTHR42887:SF2">
    <property type="entry name" value="OS12G0638800 PROTEIN"/>
    <property type="match status" value="1"/>
</dbReference>
<dbReference type="InterPro" id="IPR057661">
    <property type="entry name" value="RsdA/BaiN/AoA(So)_Rossmann"/>
</dbReference>
<dbReference type="EMBL" id="CM007898">
    <property type="protein sequence ID" value="OTG15895.1"/>
    <property type="molecule type" value="Genomic_DNA"/>
</dbReference>
<evidence type="ECO:0000313" key="2">
    <source>
        <dbReference type="EMBL" id="KAF5792119.1"/>
    </source>
</evidence>
<feature type="domain" description="RsdA/BaiN/AoA(So)-like Rossmann fold-like" evidence="1">
    <location>
        <begin position="1"/>
        <end position="105"/>
    </location>
</feature>
<dbReference type="InterPro" id="IPR036188">
    <property type="entry name" value="FAD/NAD-bd_sf"/>
</dbReference>
<dbReference type="PANTHER" id="PTHR42887">
    <property type="entry name" value="OS12G0638800 PROTEIN"/>
    <property type="match status" value="1"/>
</dbReference>
<organism evidence="3 4">
    <name type="scientific">Helianthus annuus</name>
    <name type="common">Common sunflower</name>
    <dbReference type="NCBI Taxonomy" id="4232"/>
    <lineage>
        <taxon>Eukaryota</taxon>
        <taxon>Viridiplantae</taxon>
        <taxon>Streptophyta</taxon>
        <taxon>Embryophyta</taxon>
        <taxon>Tracheophyta</taxon>
        <taxon>Spermatophyta</taxon>
        <taxon>Magnoliopsida</taxon>
        <taxon>eudicotyledons</taxon>
        <taxon>Gunneridae</taxon>
        <taxon>Pentapetalae</taxon>
        <taxon>asterids</taxon>
        <taxon>campanulids</taxon>
        <taxon>Asterales</taxon>
        <taxon>Asteraceae</taxon>
        <taxon>Asteroideae</taxon>
        <taxon>Heliantheae alliance</taxon>
        <taxon>Heliantheae</taxon>
        <taxon>Helianthus</taxon>
    </lineage>
</organism>
<dbReference type="Pfam" id="PF03486">
    <property type="entry name" value="HI0933_like"/>
    <property type="match status" value="1"/>
</dbReference>